<dbReference type="GeneID" id="63746475"/>
<dbReference type="OrthoDB" id="4817850at2759"/>
<keyword evidence="3" id="KW-1185">Reference proteome</keyword>
<protein>
    <recommendedName>
        <fullName evidence="4">Ig-like domain-containing protein</fullName>
    </recommendedName>
</protein>
<sequence>MRYLTLALAILPIVTGTPAFKRDDSQYTDGEGTYVNSDSIHHYASGVKCWNDWYVVNQDITYSPWQVASGKVYCSGTEQCQVTKMTGDQTCETSSIEISAGIQSDIFNMGVSAGYEVQNCNQAQDTTFCTWNDDQCHVVWTQQQLFRTQGYTRRRCSDKGDYTAWMKDYEWTAPTNSVNYGCGSSCDDSP</sequence>
<dbReference type="Proteomes" id="UP000184383">
    <property type="component" value="Unassembled WGS sequence"/>
</dbReference>
<feature type="signal peptide" evidence="1">
    <location>
        <begin position="1"/>
        <end position="16"/>
    </location>
</feature>
<feature type="chain" id="PRO_5013064064" description="Ig-like domain-containing protein" evidence="1">
    <location>
        <begin position="17"/>
        <end position="190"/>
    </location>
</feature>
<dbReference type="AlphaFoldDB" id="A0A1L9RQ72"/>
<evidence type="ECO:0000256" key="1">
    <source>
        <dbReference type="SAM" id="SignalP"/>
    </source>
</evidence>
<evidence type="ECO:0008006" key="4">
    <source>
        <dbReference type="Google" id="ProtNLM"/>
    </source>
</evidence>
<gene>
    <name evidence="2" type="ORF">ASPWEDRAFT_170467</name>
</gene>
<accession>A0A1L9RQ72</accession>
<dbReference type="EMBL" id="KV878211">
    <property type="protein sequence ID" value="OJJ36967.1"/>
    <property type="molecule type" value="Genomic_DNA"/>
</dbReference>
<keyword evidence="1" id="KW-0732">Signal</keyword>
<proteinExistence type="predicted"/>
<name>A0A1L9RQ72_ASPWE</name>
<organism evidence="2 3">
    <name type="scientific">Aspergillus wentii DTO 134E9</name>
    <dbReference type="NCBI Taxonomy" id="1073089"/>
    <lineage>
        <taxon>Eukaryota</taxon>
        <taxon>Fungi</taxon>
        <taxon>Dikarya</taxon>
        <taxon>Ascomycota</taxon>
        <taxon>Pezizomycotina</taxon>
        <taxon>Eurotiomycetes</taxon>
        <taxon>Eurotiomycetidae</taxon>
        <taxon>Eurotiales</taxon>
        <taxon>Aspergillaceae</taxon>
        <taxon>Aspergillus</taxon>
        <taxon>Aspergillus subgen. Cremei</taxon>
    </lineage>
</organism>
<dbReference type="RefSeq" id="XP_040690643.1">
    <property type="nucleotide sequence ID" value="XM_040830627.1"/>
</dbReference>
<evidence type="ECO:0000313" key="3">
    <source>
        <dbReference type="Proteomes" id="UP000184383"/>
    </source>
</evidence>
<dbReference type="VEuPathDB" id="FungiDB:ASPWEDRAFT_170467"/>
<reference evidence="3" key="1">
    <citation type="journal article" date="2017" name="Genome Biol.">
        <title>Comparative genomics reveals high biological diversity and specific adaptations in the industrially and medically important fungal genus Aspergillus.</title>
        <authorList>
            <person name="de Vries R.P."/>
            <person name="Riley R."/>
            <person name="Wiebenga A."/>
            <person name="Aguilar-Osorio G."/>
            <person name="Amillis S."/>
            <person name="Uchima C.A."/>
            <person name="Anderluh G."/>
            <person name="Asadollahi M."/>
            <person name="Askin M."/>
            <person name="Barry K."/>
            <person name="Battaglia E."/>
            <person name="Bayram O."/>
            <person name="Benocci T."/>
            <person name="Braus-Stromeyer S.A."/>
            <person name="Caldana C."/>
            <person name="Canovas D."/>
            <person name="Cerqueira G.C."/>
            <person name="Chen F."/>
            <person name="Chen W."/>
            <person name="Choi C."/>
            <person name="Clum A."/>
            <person name="Dos Santos R.A."/>
            <person name="Damasio A.R."/>
            <person name="Diallinas G."/>
            <person name="Emri T."/>
            <person name="Fekete E."/>
            <person name="Flipphi M."/>
            <person name="Freyberg S."/>
            <person name="Gallo A."/>
            <person name="Gournas C."/>
            <person name="Habgood R."/>
            <person name="Hainaut M."/>
            <person name="Harispe M.L."/>
            <person name="Henrissat B."/>
            <person name="Hilden K.S."/>
            <person name="Hope R."/>
            <person name="Hossain A."/>
            <person name="Karabika E."/>
            <person name="Karaffa L."/>
            <person name="Karanyi Z."/>
            <person name="Krasevec N."/>
            <person name="Kuo A."/>
            <person name="Kusch H."/>
            <person name="LaButti K."/>
            <person name="Lagendijk E.L."/>
            <person name="Lapidus A."/>
            <person name="Levasseur A."/>
            <person name="Lindquist E."/>
            <person name="Lipzen A."/>
            <person name="Logrieco A.F."/>
            <person name="MacCabe A."/>
            <person name="Maekelae M.R."/>
            <person name="Malavazi I."/>
            <person name="Melin P."/>
            <person name="Meyer V."/>
            <person name="Mielnichuk N."/>
            <person name="Miskei M."/>
            <person name="Molnar A.P."/>
            <person name="Mule G."/>
            <person name="Ngan C.Y."/>
            <person name="Orejas M."/>
            <person name="Orosz E."/>
            <person name="Ouedraogo J.P."/>
            <person name="Overkamp K.M."/>
            <person name="Park H.-S."/>
            <person name="Perrone G."/>
            <person name="Piumi F."/>
            <person name="Punt P.J."/>
            <person name="Ram A.F."/>
            <person name="Ramon A."/>
            <person name="Rauscher S."/>
            <person name="Record E."/>
            <person name="Riano-Pachon D.M."/>
            <person name="Robert V."/>
            <person name="Roehrig J."/>
            <person name="Ruller R."/>
            <person name="Salamov A."/>
            <person name="Salih N.S."/>
            <person name="Samson R.A."/>
            <person name="Sandor E."/>
            <person name="Sanguinetti M."/>
            <person name="Schuetze T."/>
            <person name="Sepcic K."/>
            <person name="Shelest E."/>
            <person name="Sherlock G."/>
            <person name="Sophianopoulou V."/>
            <person name="Squina F.M."/>
            <person name="Sun H."/>
            <person name="Susca A."/>
            <person name="Todd R.B."/>
            <person name="Tsang A."/>
            <person name="Unkles S.E."/>
            <person name="van de Wiele N."/>
            <person name="van Rossen-Uffink D."/>
            <person name="Oliveira J.V."/>
            <person name="Vesth T.C."/>
            <person name="Visser J."/>
            <person name="Yu J.-H."/>
            <person name="Zhou M."/>
            <person name="Andersen M.R."/>
            <person name="Archer D.B."/>
            <person name="Baker S.E."/>
            <person name="Benoit I."/>
            <person name="Brakhage A.A."/>
            <person name="Braus G.H."/>
            <person name="Fischer R."/>
            <person name="Frisvad J.C."/>
            <person name="Goldman G.H."/>
            <person name="Houbraken J."/>
            <person name="Oakley B."/>
            <person name="Pocsi I."/>
            <person name="Scazzocchio C."/>
            <person name="Seiboth B."/>
            <person name="vanKuyk P.A."/>
            <person name="Wortman J."/>
            <person name="Dyer P.S."/>
            <person name="Grigoriev I.V."/>
        </authorList>
    </citation>
    <scope>NUCLEOTIDE SEQUENCE [LARGE SCALE GENOMIC DNA]</scope>
    <source>
        <strain evidence="3">DTO 134E9</strain>
    </source>
</reference>
<evidence type="ECO:0000313" key="2">
    <source>
        <dbReference type="EMBL" id="OJJ36967.1"/>
    </source>
</evidence>